<feature type="domain" description="Type II secretion system protein GspF" evidence="9">
    <location>
        <begin position="230"/>
        <end position="351"/>
    </location>
</feature>
<dbReference type="InterPro" id="IPR042094">
    <property type="entry name" value="T2SS_GspF_sf"/>
</dbReference>
<dbReference type="InterPro" id="IPR018076">
    <property type="entry name" value="T2SS_GspF_dom"/>
</dbReference>
<dbReference type="AlphaFoldDB" id="A0A1L5F6F2"/>
<evidence type="ECO:0000256" key="6">
    <source>
        <dbReference type="ARBA" id="ARBA00022989"/>
    </source>
</evidence>
<dbReference type="FunFam" id="1.20.81.30:FF:000001">
    <property type="entry name" value="Type II secretion system protein F"/>
    <property type="match status" value="1"/>
</dbReference>
<dbReference type="InterPro" id="IPR003004">
    <property type="entry name" value="GspF/PilC"/>
</dbReference>
<evidence type="ECO:0000313" key="11">
    <source>
        <dbReference type="Proteomes" id="UP000184604"/>
    </source>
</evidence>
<evidence type="ECO:0000256" key="2">
    <source>
        <dbReference type="ARBA" id="ARBA00005745"/>
    </source>
</evidence>
<gene>
    <name evidence="10" type="ORF">BS101_07460</name>
</gene>
<evidence type="ECO:0000256" key="7">
    <source>
        <dbReference type="ARBA" id="ARBA00023136"/>
    </source>
</evidence>
<keyword evidence="7 8" id="KW-0472">Membrane</keyword>
<evidence type="ECO:0000256" key="8">
    <source>
        <dbReference type="SAM" id="Phobius"/>
    </source>
</evidence>
<evidence type="ECO:0000259" key="9">
    <source>
        <dbReference type="Pfam" id="PF00482"/>
    </source>
</evidence>
<dbReference type="GO" id="GO:0005886">
    <property type="term" value="C:plasma membrane"/>
    <property type="evidence" value="ECO:0007669"/>
    <property type="project" value="UniProtKB-SubCell"/>
</dbReference>
<evidence type="ECO:0000256" key="1">
    <source>
        <dbReference type="ARBA" id="ARBA00004429"/>
    </source>
</evidence>
<dbReference type="Proteomes" id="UP000184604">
    <property type="component" value="Chromosome"/>
</dbReference>
<dbReference type="PANTHER" id="PTHR30012:SF0">
    <property type="entry name" value="TYPE II SECRETION SYSTEM PROTEIN F-RELATED"/>
    <property type="match status" value="1"/>
</dbReference>
<sequence length="360" mass="41138">MYKQAFVKKYREFLLKRTNVLDISILCSQLSLMLNTGIPLFKSFEILETQYNKSRLKVALKTVKEDVIKGSSIHESMKKVKNIFPQFMIETVKIGEEAGRLEEILKRLSSYYEKQYNIMAAVKNALTYPLLILITSMIVMVYLMTKIIPQFVDIILSAGGEVPILTKAVIYSCEFLRHHYMKICIVSILAAILLHKLSKNDKVEKVSESIKMKIPYFKKIYINLIIFKICSSMSILMKSGINIVKALRITGGLLESKVMTERIEQCVRCMEQGEGIYSALNRLQINDSIFLSLIKTGEAAGEMEEIFSSLEELFENDINRCFKRLTKVIEPVVIIFLSLFVGIFVIAALMPIFSIMDTTL</sequence>
<accession>A0A1L5F6F2</accession>
<keyword evidence="5 8" id="KW-0812">Transmembrane</keyword>
<reference evidence="10 11" key="1">
    <citation type="submission" date="2016-12" db="EMBL/GenBank/DDBJ databases">
        <title>Complete genome sequence of Clostridium kluyveri JZZ isolated from the pit mud of a Chinese flavor liquor-making factory.</title>
        <authorList>
            <person name="Wang Y."/>
        </authorList>
    </citation>
    <scope>NUCLEOTIDE SEQUENCE [LARGE SCALE GENOMIC DNA]</scope>
    <source>
        <strain evidence="10 11">JZZ</strain>
    </source>
</reference>
<name>A0A1L5F6F2_CLOKL</name>
<dbReference type="PRINTS" id="PR00812">
    <property type="entry name" value="BCTERIALGSPF"/>
</dbReference>
<comment type="similarity">
    <text evidence="2">Belongs to the GSP F family.</text>
</comment>
<keyword evidence="4" id="KW-0997">Cell inner membrane</keyword>
<evidence type="ECO:0000313" key="10">
    <source>
        <dbReference type="EMBL" id="APM38591.1"/>
    </source>
</evidence>
<dbReference type="EMBL" id="CP018335">
    <property type="protein sequence ID" value="APM38591.1"/>
    <property type="molecule type" value="Genomic_DNA"/>
</dbReference>
<protein>
    <submittedName>
        <fullName evidence="10">Type II secretion system protein F</fullName>
    </submittedName>
</protein>
<feature type="transmembrane region" description="Helical" evidence="8">
    <location>
        <begin position="126"/>
        <end position="145"/>
    </location>
</feature>
<evidence type="ECO:0000256" key="5">
    <source>
        <dbReference type="ARBA" id="ARBA00022692"/>
    </source>
</evidence>
<evidence type="ECO:0000256" key="3">
    <source>
        <dbReference type="ARBA" id="ARBA00022475"/>
    </source>
</evidence>
<evidence type="ECO:0000256" key="4">
    <source>
        <dbReference type="ARBA" id="ARBA00022519"/>
    </source>
</evidence>
<dbReference type="Gene3D" id="1.20.81.30">
    <property type="entry name" value="Type II secretion system (T2SS), domain F"/>
    <property type="match status" value="2"/>
</dbReference>
<feature type="domain" description="Type II secretion system protein GspF" evidence="9">
    <location>
        <begin position="27"/>
        <end position="149"/>
    </location>
</feature>
<dbReference type="PANTHER" id="PTHR30012">
    <property type="entry name" value="GENERAL SECRETION PATHWAY PROTEIN"/>
    <property type="match status" value="1"/>
</dbReference>
<feature type="transmembrane region" description="Helical" evidence="8">
    <location>
        <begin position="332"/>
        <end position="356"/>
    </location>
</feature>
<dbReference type="Pfam" id="PF00482">
    <property type="entry name" value="T2SSF"/>
    <property type="match status" value="2"/>
</dbReference>
<keyword evidence="3" id="KW-1003">Cell membrane</keyword>
<comment type="subcellular location">
    <subcellularLocation>
        <location evidence="1">Cell inner membrane</location>
        <topology evidence="1">Multi-pass membrane protein</topology>
    </subcellularLocation>
</comment>
<organism evidence="10 11">
    <name type="scientific">Clostridium kluyveri</name>
    <dbReference type="NCBI Taxonomy" id="1534"/>
    <lineage>
        <taxon>Bacteria</taxon>
        <taxon>Bacillati</taxon>
        <taxon>Bacillota</taxon>
        <taxon>Clostridia</taxon>
        <taxon>Eubacteriales</taxon>
        <taxon>Clostridiaceae</taxon>
        <taxon>Clostridium</taxon>
    </lineage>
</organism>
<proteinExistence type="inferred from homology"/>
<keyword evidence="6 8" id="KW-1133">Transmembrane helix</keyword>